<dbReference type="AlphaFoldDB" id="A0AAV2R4Q7"/>
<proteinExistence type="predicted"/>
<dbReference type="Gene3D" id="2.60.120.200">
    <property type="match status" value="1"/>
</dbReference>
<keyword evidence="3" id="KW-0472">Membrane</keyword>
<dbReference type="PROSITE" id="PS51670">
    <property type="entry name" value="SHKT"/>
    <property type="match status" value="1"/>
</dbReference>
<feature type="transmembrane region" description="Helical" evidence="3">
    <location>
        <begin position="39"/>
        <end position="57"/>
    </location>
</feature>
<evidence type="ECO:0000259" key="4">
    <source>
        <dbReference type="PROSITE" id="PS51670"/>
    </source>
</evidence>
<reference evidence="5 6" key="1">
    <citation type="submission" date="2024-05" db="EMBL/GenBank/DDBJ databases">
        <authorList>
            <person name="Wallberg A."/>
        </authorList>
    </citation>
    <scope>NUCLEOTIDE SEQUENCE [LARGE SCALE GENOMIC DNA]</scope>
</reference>
<sequence length="356" mass="38998">AVAGRHNSNNSTVAAPGVQNSDSGCSMNHRKQSCRVMGVGKWGLAVVVMWAVTWVPASSLREIILPSDKPTGSDTASCRGLTKVHLVQDEATIFTPFVQLLRFMTDDPVPDLVGFTLHTWFNLDSIDKNATFFTYTADSCNDHWPGICIDTVDAGACSCSEAHANGWCETRDFVTNNCQKTCGLCPDQETTGKSTLITLKLIPPHGWELTIMGLQMLVAESPSVEVGTWHHLLVSWHSEAPTSLWMDGTLIHQQHNKQMDSLIIPGGGEVKVGQTEEAFQTGVDKEGLQGWITLFNLDSRAIKKPDDTSSKEKVSRLYSKCGAIPKGHDIIEWTKTPRKGHGGSTTQLAQEQCHHF</sequence>
<protein>
    <recommendedName>
        <fullName evidence="4">ShKT domain-containing protein</fullName>
    </recommendedName>
</protein>
<keyword evidence="3" id="KW-1133">Transmembrane helix</keyword>
<accession>A0AAV2R4Q7</accession>
<keyword evidence="3" id="KW-0812">Transmembrane</keyword>
<dbReference type="SUPFAM" id="SSF49899">
    <property type="entry name" value="Concanavalin A-like lectins/glucanases"/>
    <property type="match status" value="1"/>
</dbReference>
<keyword evidence="6" id="KW-1185">Reference proteome</keyword>
<dbReference type="InterPro" id="IPR003582">
    <property type="entry name" value="ShKT_dom"/>
</dbReference>
<evidence type="ECO:0000313" key="6">
    <source>
        <dbReference type="Proteomes" id="UP001497623"/>
    </source>
</evidence>
<feature type="domain" description="ShKT" evidence="4">
    <location>
        <begin position="148"/>
        <end position="185"/>
    </location>
</feature>
<feature type="region of interest" description="Disordered" evidence="2">
    <location>
        <begin position="335"/>
        <end position="356"/>
    </location>
</feature>
<gene>
    <name evidence="5" type="ORF">MNOR_LOCUS20735</name>
</gene>
<feature type="non-terminal residue" evidence="5">
    <location>
        <position position="1"/>
    </location>
</feature>
<evidence type="ECO:0000313" key="5">
    <source>
        <dbReference type="EMBL" id="CAL4115762.1"/>
    </source>
</evidence>
<evidence type="ECO:0000256" key="1">
    <source>
        <dbReference type="PROSITE-ProRule" id="PRU01005"/>
    </source>
</evidence>
<dbReference type="Proteomes" id="UP001497623">
    <property type="component" value="Unassembled WGS sequence"/>
</dbReference>
<organism evidence="5 6">
    <name type="scientific">Meganyctiphanes norvegica</name>
    <name type="common">Northern krill</name>
    <name type="synonym">Thysanopoda norvegica</name>
    <dbReference type="NCBI Taxonomy" id="48144"/>
    <lineage>
        <taxon>Eukaryota</taxon>
        <taxon>Metazoa</taxon>
        <taxon>Ecdysozoa</taxon>
        <taxon>Arthropoda</taxon>
        <taxon>Crustacea</taxon>
        <taxon>Multicrustacea</taxon>
        <taxon>Malacostraca</taxon>
        <taxon>Eumalacostraca</taxon>
        <taxon>Eucarida</taxon>
        <taxon>Euphausiacea</taxon>
        <taxon>Euphausiidae</taxon>
        <taxon>Meganyctiphanes</taxon>
    </lineage>
</organism>
<evidence type="ECO:0000256" key="2">
    <source>
        <dbReference type="SAM" id="MobiDB-lite"/>
    </source>
</evidence>
<comment type="caution">
    <text evidence="5">The sequence shown here is derived from an EMBL/GenBank/DDBJ whole genome shotgun (WGS) entry which is preliminary data.</text>
</comment>
<dbReference type="InterPro" id="IPR013320">
    <property type="entry name" value="ConA-like_dom_sf"/>
</dbReference>
<dbReference type="EMBL" id="CAXKWB010016213">
    <property type="protein sequence ID" value="CAL4115762.1"/>
    <property type="molecule type" value="Genomic_DNA"/>
</dbReference>
<name>A0AAV2R4Q7_MEGNR</name>
<feature type="region of interest" description="Disordered" evidence="2">
    <location>
        <begin position="1"/>
        <end position="24"/>
    </location>
</feature>
<evidence type="ECO:0000256" key="3">
    <source>
        <dbReference type="SAM" id="Phobius"/>
    </source>
</evidence>
<dbReference type="SMART" id="SM00254">
    <property type="entry name" value="ShKT"/>
    <property type="match status" value="1"/>
</dbReference>
<comment type="caution">
    <text evidence="1">Lacks conserved residue(s) required for the propagation of feature annotation.</text>
</comment>